<evidence type="ECO:0000313" key="2">
    <source>
        <dbReference type="EMBL" id="OMJ93345.1"/>
    </source>
</evidence>
<accession>A0A1R2CWH2</accession>
<organism evidence="2 3">
    <name type="scientific">Stentor coeruleus</name>
    <dbReference type="NCBI Taxonomy" id="5963"/>
    <lineage>
        <taxon>Eukaryota</taxon>
        <taxon>Sar</taxon>
        <taxon>Alveolata</taxon>
        <taxon>Ciliophora</taxon>
        <taxon>Postciliodesmatophora</taxon>
        <taxon>Heterotrichea</taxon>
        <taxon>Heterotrichida</taxon>
        <taxon>Stentoridae</taxon>
        <taxon>Stentor</taxon>
    </lineage>
</organism>
<keyword evidence="3" id="KW-1185">Reference proteome</keyword>
<dbReference type="Proteomes" id="UP000187209">
    <property type="component" value="Unassembled WGS sequence"/>
</dbReference>
<evidence type="ECO:0000256" key="1">
    <source>
        <dbReference type="SAM" id="MobiDB-lite"/>
    </source>
</evidence>
<dbReference type="AlphaFoldDB" id="A0A1R2CWH2"/>
<gene>
    <name evidence="2" type="ORF">SteCoe_3698</name>
</gene>
<reference evidence="2 3" key="1">
    <citation type="submission" date="2016-11" db="EMBL/GenBank/DDBJ databases">
        <title>The macronuclear genome of Stentor coeruleus: a giant cell with tiny introns.</title>
        <authorList>
            <person name="Slabodnick M."/>
            <person name="Ruby J.G."/>
            <person name="Reiff S.B."/>
            <person name="Swart E.C."/>
            <person name="Gosai S."/>
            <person name="Prabakaran S."/>
            <person name="Witkowska E."/>
            <person name="Larue G.E."/>
            <person name="Fisher S."/>
            <person name="Freeman R.M."/>
            <person name="Gunawardena J."/>
            <person name="Chu W."/>
            <person name="Stover N.A."/>
            <person name="Gregory B.D."/>
            <person name="Nowacki M."/>
            <person name="Derisi J."/>
            <person name="Roy S.W."/>
            <person name="Marshall W.F."/>
            <person name="Sood P."/>
        </authorList>
    </citation>
    <scope>NUCLEOTIDE SEQUENCE [LARGE SCALE GENOMIC DNA]</scope>
    <source>
        <strain evidence="2">WM001</strain>
    </source>
</reference>
<sequence length="212" mass="24773">MEQIIRRVSNTNYFTPLEPKHTMKPRVQRYSKILLMHPEPICNSTSPAFVKNYKSSTTASSPNPSERLPKLVNDRRFSQVLAKEIPFPLESPLRSNLPPIQRSTEITYTNIDFESRAHVDINEEDEDDSKIQQKFFMISTLAHKYHFKKRRIQTVLKEKKQEKVMQIGFVKKSKKGEKGLLKKKKKNEKVEENIDESSLNGWERNTSPDIVD</sequence>
<evidence type="ECO:0000313" key="3">
    <source>
        <dbReference type="Proteomes" id="UP000187209"/>
    </source>
</evidence>
<dbReference type="EMBL" id="MPUH01000044">
    <property type="protein sequence ID" value="OMJ93345.1"/>
    <property type="molecule type" value="Genomic_DNA"/>
</dbReference>
<proteinExistence type="predicted"/>
<feature type="compositionally biased region" description="Basic residues" evidence="1">
    <location>
        <begin position="175"/>
        <end position="187"/>
    </location>
</feature>
<comment type="caution">
    <text evidence="2">The sequence shown here is derived from an EMBL/GenBank/DDBJ whole genome shotgun (WGS) entry which is preliminary data.</text>
</comment>
<feature type="compositionally biased region" description="Polar residues" evidence="1">
    <location>
        <begin position="196"/>
        <end position="212"/>
    </location>
</feature>
<name>A0A1R2CWH2_9CILI</name>
<protein>
    <submittedName>
        <fullName evidence="2">Uncharacterized protein</fullName>
    </submittedName>
</protein>
<feature type="region of interest" description="Disordered" evidence="1">
    <location>
        <begin position="175"/>
        <end position="212"/>
    </location>
</feature>